<dbReference type="SUPFAM" id="SSF52540">
    <property type="entry name" value="P-loop containing nucleoside triphosphate hydrolases"/>
    <property type="match status" value="1"/>
</dbReference>
<dbReference type="GO" id="GO:0017111">
    <property type="term" value="F:ribonucleoside triphosphate phosphatase activity"/>
    <property type="evidence" value="ECO:0007669"/>
    <property type="project" value="UniProtKB-EC"/>
</dbReference>
<evidence type="ECO:0000313" key="2">
    <source>
        <dbReference type="Proteomes" id="UP000276133"/>
    </source>
</evidence>
<evidence type="ECO:0000313" key="1">
    <source>
        <dbReference type="EMBL" id="RNA07080.1"/>
    </source>
</evidence>
<dbReference type="EMBL" id="REGN01007159">
    <property type="protein sequence ID" value="RNA07080.1"/>
    <property type="molecule type" value="Genomic_DNA"/>
</dbReference>
<reference evidence="1 2" key="1">
    <citation type="journal article" date="2018" name="Sci. Rep.">
        <title>Genomic signatures of local adaptation to the degree of environmental predictability in rotifers.</title>
        <authorList>
            <person name="Franch-Gras L."/>
            <person name="Hahn C."/>
            <person name="Garcia-Roger E.M."/>
            <person name="Carmona M.J."/>
            <person name="Serra M."/>
            <person name="Gomez A."/>
        </authorList>
    </citation>
    <scope>NUCLEOTIDE SEQUENCE [LARGE SCALE GENOMIC DNA]</scope>
    <source>
        <strain evidence="1">HYR1</strain>
    </source>
</reference>
<keyword evidence="1" id="KW-0378">Hydrolase</keyword>
<keyword evidence="1" id="KW-0547">Nucleotide-binding</keyword>
<proteinExistence type="predicted"/>
<keyword evidence="1" id="KW-0347">Helicase</keyword>
<dbReference type="AlphaFoldDB" id="A0A3M7Q6N8"/>
<keyword evidence="1" id="KW-0067">ATP-binding</keyword>
<name>A0A3M7Q6N8_BRAPC</name>
<dbReference type="OrthoDB" id="416437at2759"/>
<dbReference type="InterPro" id="IPR027417">
    <property type="entry name" value="P-loop_NTPase"/>
</dbReference>
<dbReference type="GO" id="GO:0004386">
    <property type="term" value="F:helicase activity"/>
    <property type="evidence" value="ECO:0007669"/>
    <property type="project" value="UniProtKB-KW"/>
</dbReference>
<organism evidence="1 2">
    <name type="scientific">Brachionus plicatilis</name>
    <name type="common">Marine rotifer</name>
    <name type="synonym">Brachionus muelleri</name>
    <dbReference type="NCBI Taxonomy" id="10195"/>
    <lineage>
        <taxon>Eukaryota</taxon>
        <taxon>Metazoa</taxon>
        <taxon>Spiralia</taxon>
        <taxon>Gnathifera</taxon>
        <taxon>Rotifera</taxon>
        <taxon>Eurotatoria</taxon>
        <taxon>Monogononta</taxon>
        <taxon>Pseudotrocha</taxon>
        <taxon>Ploima</taxon>
        <taxon>Brachionidae</taxon>
        <taxon>Brachionus</taxon>
    </lineage>
</organism>
<dbReference type="STRING" id="10195.A0A3M7Q6N8"/>
<dbReference type="EC" id="3.6.1.15" evidence="1"/>
<gene>
    <name evidence="1" type="ORF">BpHYR1_022258</name>
</gene>
<accession>A0A3M7Q6N8</accession>
<comment type="caution">
    <text evidence="1">The sequence shown here is derived from an EMBL/GenBank/DDBJ whole genome shotgun (WGS) entry which is preliminary data.</text>
</comment>
<sequence>MASKKNTDYIINDEISMLNDLMLDDINEIEFFFNGKKEKLFGGKYKNILAYLSKESVARDTQLQKNKKAIESRPKFFNRLDVDSVGHRLSNFYSDLIDKIPGSLERMLKIYPDNRIMIVKIIEIESELVNGALGAYLDSSEKLFEIRLEGSGMVIYRIEFPVVDVTAQNVHKVQGTTLKRVHVSIDSSLFAHGQAYVALSRQSIKADQQIVQLLEYIKKTIMEIPILKANKLSIEIGYL</sequence>
<dbReference type="Proteomes" id="UP000276133">
    <property type="component" value="Unassembled WGS sequence"/>
</dbReference>
<protein>
    <submittedName>
        <fullName evidence="1">ATP-dependent DNA helicase PIF1</fullName>
        <ecNumber evidence="1">3.6.1.15</ecNumber>
    </submittedName>
</protein>
<keyword evidence="2" id="KW-1185">Reference proteome</keyword>